<keyword evidence="1" id="KW-0472">Membrane</keyword>
<evidence type="ECO:0000313" key="3">
    <source>
        <dbReference type="Proteomes" id="UP000284605"/>
    </source>
</evidence>
<keyword evidence="1" id="KW-1133">Transmembrane helix</keyword>
<feature type="transmembrane region" description="Helical" evidence="1">
    <location>
        <begin position="31"/>
        <end position="54"/>
    </location>
</feature>
<sequence>MLMAALVGLGFALLVAFLARAMLPAPWNRYVFMALGLPALGLVIAGLGVTIYYYGKCQESLLAEHLAQDGRVAMAIKMVDCGSAPDRTYDVSVALIEGEKVTTRTILRSRGRPVPTEVAMTGPNSFTVTLDDGTTRTSTLEGPAALPAPVWSLIDGVELH</sequence>
<dbReference type="AlphaFoldDB" id="A0A418VTZ1"/>
<reference evidence="2 3" key="1">
    <citation type="submission" date="2018-09" db="EMBL/GenBank/DDBJ databases">
        <authorList>
            <person name="Zhu H."/>
        </authorList>
    </citation>
    <scope>NUCLEOTIDE SEQUENCE [LARGE SCALE GENOMIC DNA]</scope>
    <source>
        <strain evidence="2 3">K1W22B-8</strain>
    </source>
</reference>
<gene>
    <name evidence="2" type="ORF">D3874_26270</name>
</gene>
<accession>A0A418VTZ1</accession>
<dbReference type="Proteomes" id="UP000284605">
    <property type="component" value="Unassembled WGS sequence"/>
</dbReference>
<evidence type="ECO:0000256" key="1">
    <source>
        <dbReference type="SAM" id="Phobius"/>
    </source>
</evidence>
<organism evidence="2 3">
    <name type="scientific">Oleomonas cavernae</name>
    <dbReference type="NCBI Taxonomy" id="2320859"/>
    <lineage>
        <taxon>Bacteria</taxon>
        <taxon>Pseudomonadati</taxon>
        <taxon>Pseudomonadota</taxon>
        <taxon>Alphaproteobacteria</taxon>
        <taxon>Acetobacterales</taxon>
        <taxon>Acetobacteraceae</taxon>
        <taxon>Oleomonas</taxon>
    </lineage>
</organism>
<dbReference type="EMBL" id="QYUK01000016">
    <property type="protein sequence ID" value="RJF80620.1"/>
    <property type="molecule type" value="Genomic_DNA"/>
</dbReference>
<keyword evidence="3" id="KW-1185">Reference proteome</keyword>
<proteinExistence type="predicted"/>
<comment type="caution">
    <text evidence="2">The sequence shown here is derived from an EMBL/GenBank/DDBJ whole genome shotgun (WGS) entry which is preliminary data.</text>
</comment>
<name>A0A418VTZ1_9PROT</name>
<evidence type="ECO:0000313" key="2">
    <source>
        <dbReference type="EMBL" id="RJF80620.1"/>
    </source>
</evidence>
<protein>
    <submittedName>
        <fullName evidence="2">Uncharacterized protein</fullName>
    </submittedName>
</protein>
<keyword evidence="1" id="KW-0812">Transmembrane</keyword>